<feature type="non-terminal residue" evidence="1">
    <location>
        <position position="1"/>
    </location>
</feature>
<keyword evidence="2" id="KW-1185">Reference proteome</keyword>
<dbReference type="EMBL" id="LXQA010866119">
    <property type="protein sequence ID" value="MCI74711.1"/>
    <property type="molecule type" value="Genomic_DNA"/>
</dbReference>
<accession>A0A392UMC2</accession>
<proteinExistence type="predicted"/>
<reference evidence="1 2" key="1">
    <citation type="journal article" date="2018" name="Front. Plant Sci.">
        <title>Red Clover (Trifolium pratense) and Zigzag Clover (T. medium) - A Picture of Genomic Similarities and Differences.</title>
        <authorList>
            <person name="Dluhosova J."/>
            <person name="Istvanek J."/>
            <person name="Nedelnik J."/>
            <person name="Repkova J."/>
        </authorList>
    </citation>
    <scope>NUCLEOTIDE SEQUENCE [LARGE SCALE GENOMIC DNA]</scope>
    <source>
        <strain evidence="2">cv. 10/8</strain>
        <tissue evidence="1">Leaf</tissue>
    </source>
</reference>
<organism evidence="1 2">
    <name type="scientific">Trifolium medium</name>
    <dbReference type="NCBI Taxonomy" id="97028"/>
    <lineage>
        <taxon>Eukaryota</taxon>
        <taxon>Viridiplantae</taxon>
        <taxon>Streptophyta</taxon>
        <taxon>Embryophyta</taxon>
        <taxon>Tracheophyta</taxon>
        <taxon>Spermatophyta</taxon>
        <taxon>Magnoliopsida</taxon>
        <taxon>eudicotyledons</taxon>
        <taxon>Gunneridae</taxon>
        <taxon>Pentapetalae</taxon>
        <taxon>rosids</taxon>
        <taxon>fabids</taxon>
        <taxon>Fabales</taxon>
        <taxon>Fabaceae</taxon>
        <taxon>Papilionoideae</taxon>
        <taxon>50 kb inversion clade</taxon>
        <taxon>NPAAA clade</taxon>
        <taxon>Hologalegina</taxon>
        <taxon>IRL clade</taxon>
        <taxon>Trifolieae</taxon>
        <taxon>Trifolium</taxon>
    </lineage>
</organism>
<dbReference type="AlphaFoldDB" id="A0A392UMC2"/>
<protein>
    <submittedName>
        <fullName evidence="1">Uncharacterized protein</fullName>
    </submittedName>
</protein>
<dbReference type="Proteomes" id="UP000265520">
    <property type="component" value="Unassembled WGS sequence"/>
</dbReference>
<comment type="caution">
    <text evidence="1">The sequence shown here is derived from an EMBL/GenBank/DDBJ whole genome shotgun (WGS) entry which is preliminary data.</text>
</comment>
<evidence type="ECO:0000313" key="2">
    <source>
        <dbReference type="Proteomes" id="UP000265520"/>
    </source>
</evidence>
<name>A0A392UMC2_9FABA</name>
<evidence type="ECO:0000313" key="1">
    <source>
        <dbReference type="EMBL" id="MCI74711.1"/>
    </source>
</evidence>
<sequence>RNPFRADWAVGAFVSIPKEKGRRAPHWEDVLHISRVIEITPWT</sequence>